<dbReference type="EMBL" id="SCWC02000002">
    <property type="protein sequence ID" value="KAA1039930.1"/>
    <property type="molecule type" value="Genomic_DNA"/>
</dbReference>
<sequence length="168" mass="19156">MSEFRRLTIADKDLFNEYFNAWGKEKDSIVPTVTNMNQYLSFEQFIQILGERETSYEVLNTTLFYIEGNKIIGSSNIRHYLNDFLINTGGHIGCGVRPDKRGQGYATVILAQSLKFLSSLGVERALITCDEENIASRQVILNNGGVQDISYNREDGNITNRFWIDIND</sequence>
<name>A0ABQ6R9I2_9STAP</name>
<dbReference type="RefSeq" id="WP_149458398.1">
    <property type="nucleotide sequence ID" value="NZ_SCWC02000002.1"/>
</dbReference>
<dbReference type="PANTHER" id="PTHR39173:SF1">
    <property type="entry name" value="ACETYLTRANSFERASE"/>
    <property type="match status" value="1"/>
</dbReference>
<evidence type="ECO:0000259" key="1">
    <source>
        <dbReference type="PROSITE" id="PS51186"/>
    </source>
</evidence>
<protein>
    <submittedName>
        <fullName evidence="2">GNAT family N-acetyltransferase</fullName>
    </submittedName>
</protein>
<proteinExistence type="predicted"/>
<dbReference type="InterPro" id="IPR000182">
    <property type="entry name" value="GNAT_dom"/>
</dbReference>
<reference evidence="2 3" key="1">
    <citation type="submission" date="2019-09" db="EMBL/GenBank/DDBJ databases">
        <authorList>
            <person name="Mazhar S."/>
            <person name="Altermann E."/>
            <person name="Hill C."/>
            <person name="Mcauliffe O."/>
        </authorList>
    </citation>
    <scope>NUCLEOTIDE SEQUENCE [LARGE SCALE GENOMIC DNA]</scope>
    <source>
        <strain evidence="2 3">ATCC 51831</strain>
    </source>
</reference>
<evidence type="ECO:0000313" key="2">
    <source>
        <dbReference type="EMBL" id="KAA1039930.1"/>
    </source>
</evidence>
<dbReference type="Proteomes" id="UP000295735">
    <property type="component" value="Unassembled WGS sequence"/>
</dbReference>
<dbReference type="CDD" id="cd04301">
    <property type="entry name" value="NAT_SF"/>
    <property type="match status" value="1"/>
</dbReference>
<dbReference type="PROSITE" id="PS51186">
    <property type="entry name" value="GNAT"/>
    <property type="match status" value="1"/>
</dbReference>
<comment type="caution">
    <text evidence="2">The sequence shown here is derived from an EMBL/GenBank/DDBJ whole genome shotgun (WGS) entry which is preliminary data.</text>
</comment>
<dbReference type="PANTHER" id="PTHR39173">
    <property type="entry name" value="ACETYLTRANSFERASE"/>
    <property type="match status" value="1"/>
</dbReference>
<feature type="domain" description="N-acetyltransferase" evidence="1">
    <location>
        <begin position="2"/>
        <end position="167"/>
    </location>
</feature>
<dbReference type="Pfam" id="PF13302">
    <property type="entry name" value="Acetyltransf_3"/>
    <property type="match status" value="1"/>
</dbReference>
<accession>A0ABQ6R9I2</accession>
<gene>
    <name evidence="2" type="ORF">ERX35_002780</name>
</gene>
<dbReference type="SUPFAM" id="SSF55729">
    <property type="entry name" value="Acyl-CoA N-acyltransferases (Nat)"/>
    <property type="match status" value="1"/>
</dbReference>
<evidence type="ECO:0000313" key="3">
    <source>
        <dbReference type="Proteomes" id="UP000295735"/>
    </source>
</evidence>
<dbReference type="InterPro" id="IPR016181">
    <property type="entry name" value="Acyl_CoA_acyltransferase"/>
</dbReference>
<dbReference type="Gene3D" id="3.40.630.30">
    <property type="match status" value="1"/>
</dbReference>
<keyword evidence="3" id="KW-1185">Reference proteome</keyword>
<organism evidence="2 3">
    <name type="scientific">Macrococcus equipercicus</name>
    <dbReference type="NCBI Taxonomy" id="69967"/>
    <lineage>
        <taxon>Bacteria</taxon>
        <taxon>Bacillati</taxon>
        <taxon>Bacillota</taxon>
        <taxon>Bacilli</taxon>
        <taxon>Bacillales</taxon>
        <taxon>Staphylococcaceae</taxon>
        <taxon>Macrococcus</taxon>
    </lineage>
</organism>